<dbReference type="EMBL" id="FNIC01000002">
    <property type="protein sequence ID" value="SDN12200.1"/>
    <property type="molecule type" value="Genomic_DNA"/>
</dbReference>
<dbReference type="Proteomes" id="UP000199004">
    <property type="component" value="Unassembled WGS sequence"/>
</dbReference>
<accession>A0A1G9YSZ4</accession>
<name>A0A1G9YSZ4_9ACTN</name>
<sequence>MLPRFETVGRARPVELVAPGTDLAAPLAPYLAIEAELAGPGAVELTLAGGGVCLTGRYDDGLALAVTAGGRTTHHRSRHLGRPDGPVDAVGLALTGTHLAVLSRAGETWTVRGRVDLAERIDTRDEAWLATLSTDVTGPVGEVRAGRFGQLGLRDLRLVTHADGRPYRDEGGLLLTATSAGPGFFDTAHTSVWGLDPGTLALRHRADLFFRRPDRPGVFGDHASHLLRDGDHWLVATSTWGDFDRRVPGATVSVTLAESDADLLTGAHVLDTRALALPTTGFRSVGTWDPHLVHTGDGWLAGYVSASRFFRFHPVLAGGPTLDDLTMRAAATDRRATEGPTLLRLGDEWRLLASDGREGRAGQRERYPVFDLSLAEVGALDAPYPTNIPWPTLAEDGDGWLLVGFDGTRYGGPLVGYGSHGDVVFARGRASGSPQSG</sequence>
<dbReference type="STRING" id="1005944.SAMN05192576_1481"/>
<proteinExistence type="predicted"/>
<organism evidence="1 2">
    <name type="scientific">Nocardioides szechwanensis</name>
    <dbReference type="NCBI Taxonomy" id="1005944"/>
    <lineage>
        <taxon>Bacteria</taxon>
        <taxon>Bacillati</taxon>
        <taxon>Actinomycetota</taxon>
        <taxon>Actinomycetes</taxon>
        <taxon>Propionibacteriales</taxon>
        <taxon>Nocardioidaceae</taxon>
        <taxon>Nocardioides</taxon>
    </lineage>
</organism>
<dbReference type="AlphaFoldDB" id="A0A1G9YSZ4"/>
<dbReference type="RefSeq" id="WP_091023341.1">
    <property type="nucleotide sequence ID" value="NZ_BKAE01000007.1"/>
</dbReference>
<dbReference type="OrthoDB" id="3654766at2"/>
<reference evidence="1 2" key="1">
    <citation type="submission" date="2016-10" db="EMBL/GenBank/DDBJ databases">
        <authorList>
            <person name="de Groot N.N."/>
        </authorList>
    </citation>
    <scope>NUCLEOTIDE SEQUENCE [LARGE SCALE GENOMIC DNA]</scope>
    <source>
        <strain evidence="1 2">CGMCC 1.11147</strain>
    </source>
</reference>
<protein>
    <submittedName>
        <fullName evidence="1">Uncharacterized protein</fullName>
    </submittedName>
</protein>
<evidence type="ECO:0000313" key="1">
    <source>
        <dbReference type="EMBL" id="SDN12200.1"/>
    </source>
</evidence>
<keyword evidence="2" id="KW-1185">Reference proteome</keyword>
<evidence type="ECO:0000313" key="2">
    <source>
        <dbReference type="Proteomes" id="UP000199004"/>
    </source>
</evidence>
<gene>
    <name evidence="1" type="ORF">SAMN05192576_1481</name>
</gene>